<proteinExistence type="predicted"/>
<dbReference type="AlphaFoldDB" id="A0A183IYR0"/>
<dbReference type="GO" id="GO:0051260">
    <property type="term" value="P:protein homooligomerization"/>
    <property type="evidence" value="ECO:0007669"/>
    <property type="project" value="InterPro"/>
</dbReference>
<gene>
    <name evidence="9" type="ORF">SBAD_LOCUS8758</name>
</gene>
<dbReference type="GO" id="GO:0045211">
    <property type="term" value="C:postsynaptic membrane"/>
    <property type="evidence" value="ECO:0007669"/>
    <property type="project" value="TreeGrafter"/>
</dbReference>
<evidence type="ECO:0000256" key="1">
    <source>
        <dbReference type="ARBA" id="ARBA00004141"/>
    </source>
</evidence>
<dbReference type="OrthoDB" id="10025005at2759"/>
<dbReference type="EMBL" id="UZAM01011932">
    <property type="protein sequence ID" value="VDP19084.1"/>
    <property type="molecule type" value="Genomic_DNA"/>
</dbReference>
<evidence type="ECO:0000259" key="8">
    <source>
        <dbReference type="Pfam" id="PF02214"/>
    </source>
</evidence>
<dbReference type="PANTHER" id="PTHR11537:SF252">
    <property type="entry name" value="POTASSIUM VOLTAGE-GATED CHANNEL PROTEIN SHAW"/>
    <property type="match status" value="1"/>
</dbReference>
<dbReference type="Gene3D" id="3.30.710.10">
    <property type="entry name" value="Potassium Channel Kv1.1, Chain A"/>
    <property type="match status" value="1"/>
</dbReference>
<dbReference type="GO" id="GO:0032809">
    <property type="term" value="C:neuronal cell body membrane"/>
    <property type="evidence" value="ECO:0007669"/>
    <property type="project" value="TreeGrafter"/>
</dbReference>
<evidence type="ECO:0000256" key="3">
    <source>
        <dbReference type="ARBA" id="ARBA00022692"/>
    </source>
</evidence>
<evidence type="ECO:0000256" key="6">
    <source>
        <dbReference type="ARBA" id="ARBA00023136"/>
    </source>
</evidence>
<evidence type="ECO:0000313" key="9">
    <source>
        <dbReference type="EMBL" id="VDP19084.1"/>
    </source>
</evidence>
<dbReference type="InterPro" id="IPR003131">
    <property type="entry name" value="T1-type_BTB"/>
</dbReference>
<keyword evidence="7" id="KW-0407">Ion channel</keyword>
<dbReference type="InterPro" id="IPR028325">
    <property type="entry name" value="VG_K_chnl"/>
</dbReference>
<keyword evidence="3" id="KW-0812">Transmembrane</keyword>
<comment type="subcellular location">
    <subcellularLocation>
        <location evidence="1">Membrane</location>
        <topology evidence="1">Multi-pass membrane protein</topology>
    </subcellularLocation>
</comment>
<evidence type="ECO:0000313" key="11">
    <source>
        <dbReference type="WBParaSite" id="SBAD_0000907401-mRNA-1"/>
    </source>
</evidence>
<dbReference type="SUPFAM" id="SSF54695">
    <property type="entry name" value="POZ domain"/>
    <property type="match status" value="1"/>
</dbReference>
<reference evidence="11" key="1">
    <citation type="submission" date="2016-06" db="UniProtKB">
        <authorList>
            <consortium name="WormBaseParasite"/>
        </authorList>
    </citation>
    <scope>IDENTIFICATION</scope>
</reference>
<dbReference type="WBParaSite" id="SBAD_0000907401-mRNA-1">
    <property type="protein sequence ID" value="SBAD_0000907401-mRNA-1"/>
    <property type="gene ID" value="SBAD_0000907401"/>
</dbReference>
<keyword evidence="2" id="KW-0813">Transport</keyword>
<dbReference type="GO" id="GO:0001508">
    <property type="term" value="P:action potential"/>
    <property type="evidence" value="ECO:0007669"/>
    <property type="project" value="TreeGrafter"/>
</dbReference>
<evidence type="ECO:0000256" key="7">
    <source>
        <dbReference type="ARBA" id="ARBA00023303"/>
    </source>
</evidence>
<evidence type="ECO:0000313" key="10">
    <source>
        <dbReference type="Proteomes" id="UP000270296"/>
    </source>
</evidence>
<dbReference type="GO" id="GO:0032590">
    <property type="term" value="C:dendrite membrane"/>
    <property type="evidence" value="ECO:0007669"/>
    <property type="project" value="TreeGrafter"/>
</dbReference>
<dbReference type="GO" id="GO:0008076">
    <property type="term" value="C:voltage-gated potassium channel complex"/>
    <property type="evidence" value="ECO:0007669"/>
    <property type="project" value="InterPro"/>
</dbReference>
<sequence>MDADNRVILNVGGVRHETHKHVLKKIPATRLSKLTENLANYDPVLKEYFFDRHPEVFSQVLNYYRTGKHCSHLTPYVTCNDSYRTV</sequence>
<dbReference type="Pfam" id="PF02214">
    <property type="entry name" value="BTB_2"/>
    <property type="match status" value="1"/>
</dbReference>
<organism evidence="11">
    <name type="scientific">Soboliphyme baturini</name>
    <dbReference type="NCBI Taxonomy" id="241478"/>
    <lineage>
        <taxon>Eukaryota</taxon>
        <taxon>Metazoa</taxon>
        <taxon>Ecdysozoa</taxon>
        <taxon>Nematoda</taxon>
        <taxon>Enoplea</taxon>
        <taxon>Dorylaimia</taxon>
        <taxon>Dioctophymatida</taxon>
        <taxon>Dioctophymatoidea</taxon>
        <taxon>Soboliphymatidae</taxon>
        <taxon>Soboliphyme</taxon>
    </lineage>
</organism>
<accession>A0A183IYR0</accession>
<feature type="domain" description="Potassium channel tetramerisation-type BTB" evidence="8">
    <location>
        <begin position="7"/>
        <end position="68"/>
    </location>
</feature>
<dbReference type="GO" id="GO:0005251">
    <property type="term" value="F:delayed rectifier potassium channel activity"/>
    <property type="evidence" value="ECO:0007669"/>
    <property type="project" value="TreeGrafter"/>
</dbReference>
<evidence type="ECO:0000256" key="4">
    <source>
        <dbReference type="ARBA" id="ARBA00022989"/>
    </source>
</evidence>
<dbReference type="InterPro" id="IPR011333">
    <property type="entry name" value="SKP1/BTB/POZ_sf"/>
</dbReference>
<dbReference type="Proteomes" id="UP000270296">
    <property type="component" value="Unassembled WGS sequence"/>
</dbReference>
<keyword evidence="5" id="KW-0406">Ion transport</keyword>
<name>A0A183IYR0_9BILA</name>
<keyword evidence="6" id="KW-0472">Membrane</keyword>
<evidence type="ECO:0000256" key="2">
    <source>
        <dbReference type="ARBA" id="ARBA00022448"/>
    </source>
</evidence>
<reference evidence="9 10" key="2">
    <citation type="submission" date="2018-11" db="EMBL/GenBank/DDBJ databases">
        <authorList>
            <consortium name="Pathogen Informatics"/>
        </authorList>
    </citation>
    <scope>NUCLEOTIDE SEQUENCE [LARGE SCALE GENOMIC DNA]</scope>
</reference>
<protein>
    <submittedName>
        <fullName evidence="11">BTB_2 domain-containing protein</fullName>
    </submittedName>
</protein>
<keyword evidence="10" id="KW-1185">Reference proteome</keyword>
<evidence type="ECO:0000256" key="5">
    <source>
        <dbReference type="ARBA" id="ARBA00023065"/>
    </source>
</evidence>
<keyword evidence="4" id="KW-1133">Transmembrane helix</keyword>
<dbReference type="PANTHER" id="PTHR11537">
    <property type="entry name" value="VOLTAGE-GATED POTASSIUM CHANNEL"/>
    <property type="match status" value="1"/>
</dbReference>
<dbReference type="GO" id="GO:0042734">
    <property type="term" value="C:presynaptic membrane"/>
    <property type="evidence" value="ECO:0007669"/>
    <property type="project" value="TreeGrafter"/>
</dbReference>
<dbReference type="GO" id="GO:0043679">
    <property type="term" value="C:axon terminus"/>
    <property type="evidence" value="ECO:0007669"/>
    <property type="project" value="TreeGrafter"/>
</dbReference>